<dbReference type="Gramene" id="KZM92529">
    <property type="protein sequence ID" value="KZM92529"/>
    <property type="gene ID" value="DCAR_020106"/>
</dbReference>
<keyword evidence="7" id="KW-0472">Membrane</keyword>
<dbReference type="PANTHER" id="PTHR46539:SF9">
    <property type="entry name" value="RING-H2 FINGER PROTEIN ATL56"/>
    <property type="match status" value="1"/>
</dbReference>
<evidence type="ECO:0000256" key="8">
    <source>
        <dbReference type="ARBA" id="ARBA00024209"/>
    </source>
</evidence>
<evidence type="ECO:0000259" key="9">
    <source>
        <dbReference type="PROSITE" id="PS50089"/>
    </source>
</evidence>
<evidence type="ECO:0000313" key="11">
    <source>
        <dbReference type="Proteomes" id="UP000077755"/>
    </source>
</evidence>
<dbReference type="Gene3D" id="3.30.40.10">
    <property type="entry name" value="Zinc/RING finger domain, C3HC4 (zinc finger)"/>
    <property type="match status" value="1"/>
</dbReference>
<dbReference type="AlphaFoldDB" id="A0A161YHD6"/>
<comment type="similarity">
    <text evidence="8">Belongs to the RING-type zinc finger family. ATL subfamily.</text>
</comment>
<reference evidence="10" key="1">
    <citation type="journal article" date="2016" name="Nat. Genet.">
        <title>A high-quality carrot genome assembly provides new insights into carotenoid accumulation and asterid genome evolution.</title>
        <authorList>
            <person name="Iorizzo M."/>
            <person name="Ellison S."/>
            <person name="Senalik D."/>
            <person name="Zeng P."/>
            <person name="Satapoomin P."/>
            <person name="Huang J."/>
            <person name="Bowman M."/>
            <person name="Iovene M."/>
            <person name="Sanseverino W."/>
            <person name="Cavagnaro P."/>
            <person name="Yildiz M."/>
            <person name="Macko-Podgorni A."/>
            <person name="Moranska E."/>
            <person name="Grzebelus E."/>
            <person name="Grzebelus D."/>
            <person name="Ashrafi H."/>
            <person name="Zheng Z."/>
            <person name="Cheng S."/>
            <person name="Spooner D."/>
            <person name="Van Deynze A."/>
            <person name="Simon P."/>
        </authorList>
    </citation>
    <scope>NUCLEOTIDE SEQUENCE</scope>
    <source>
        <tissue evidence="10">Leaf</tissue>
    </source>
</reference>
<gene>
    <name evidence="10" type="ORF">DCAR_0626348</name>
</gene>
<dbReference type="PANTHER" id="PTHR46539">
    <property type="entry name" value="E3 UBIQUITIN-PROTEIN LIGASE ATL42"/>
    <property type="match status" value="1"/>
</dbReference>
<keyword evidence="2" id="KW-0812">Transmembrane</keyword>
<dbReference type="PROSITE" id="PS50089">
    <property type="entry name" value="ZF_RING_2"/>
    <property type="match status" value="1"/>
</dbReference>
<dbReference type="SMART" id="SM00184">
    <property type="entry name" value="RING"/>
    <property type="match status" value="1"/>
</dbReference>
<accession>A0A161YHD6</accession>
<evidence type="ECO:0000256" key="1">
    <source>
        <dbReference type="ARBA" id="ARBA00004370"/>
    </source>
</evidence>
<dbReference type="GO" id="GO:0016020">
    <property type="term" value="C:membrane"/>
    <property type="evidence" value="ECO:0007669"/>
    <property type="project" value="UniProtKB-SubCell"/>
</dbReference>
<keyword evidence="5" id="KW-0862">Zinc</keyword>
<keyword evidence="3" id="KW-0479">Metal-binding</keyword>
<name>A0A161YHD6_DAUCS</name>
<protein>
    <recommendedName>
        <fullName evidence="9">RING-type domain-containing protein</fullName>
    </recommendedName>
</protein>
<evidence type="ECO:0000313" key="10">
    <source>
        <dbReference type="EMBL" id="WOH06919.1"/>
    </source>
</evidence>
<evidence type="ECO:0000256" key="5">
    <source>
        <dbReference type="ARBA" id="ARBA00022833"/>
    </source>
</evidence>
<dbReference type="EMBL" id="CP093348">
    <property type="protein sequence ID" value="WOH06919.1"/>
    <property type="molecule type" value="Genomic_DNA"/>
</dbReference>
<keyword evidence="6" id="KW-1133">Transmembrane helix</keyword>
<keyword evidence="4" id="KW-0863">Zinc-finger</keyword>
<comment type="subcellular location">
    <subcellularLocation>
        <location evidence="1">Membrane</location>
    </subcellularLocation>
</comment>
<dbReference type="InterPro" id="IPR001841">
    <property type="entry name" value="Znf_RING"/>
</dbReference>
<feature type="domain" description="RING-type" evidence="9">
    <location>
        <begin position="102"/>
        <end position="144"/>
    </location>
</feature>
<dbReference type="InterPro" id="IPR013083">
    <property type="entry name" value="Znf_RING/FYVE/PHD"/>
</dbReference>
<dbReference type="Pfam" id="PF13639">
    <property type="entry name" value="zf-RING_2"/>
    <property type="match status" value="1"/>
</dbReference>
<dbReference type="Proteomes" id="UP000077755">
    <property type="component" value="Chromosome 6"/>
</dbReference>
<evidence type="ECO:0000256" key="7">
    <source>
        <dbReference type="ARBA" id="ARBA00023136"/>
    </source>
</evidence>
<reference evidence="10" key="2">
    <citation type="submission" date="2022-03" db="EMBL/GenBank/DDBJ databases">
        <title>Draft title - Genomic analysis of global carrot germplasm unveils the trajectory of domestication and the origin of high carotenoid orange carrot.</title>
        <authorList>
            <person name="Iorizzo M."/>
            <person name="Ellison S."/>
            <person name="Senalik D."/>
            <person name="Macko-Podgorni A."/>
            <person name="Grzebelus D."/>
            <person name="Bostan H."/>
            <person name="Rolling W."/>
            <person name="Curaba J."/>
            <person name="Simon P."/>
        </authorList>
    </citation>
    <scope>NUCLEOTIDE SEQUENCE</scope>
    <source>
        <tissue evidence="10">Leaf</tissue>
    </source>
</reference>
<evidence type="ECO:0000256" key="2">
    <source>
        <dbReference type="ARBA" id="ARBA00022692"/>
    </source>
</evidence>
<dbReference type="SUPFAM" id="SSF57850">
    <property type="entry name" value="RING/U-box"/>
    <property type="match status" value="1"/>
</dbReference>
<organism evidence="10 11">
    <name type="scientific">Daucus carota subsp. sativus</name>
    <name type="common">Carrot</name>
    <dbReference type="NCBI Taxonomy" id="79200"/>
    <lineage>
        <taxon>Eukaryota</taxon>
        <taxon>Viridiplantae</taxon>
        <taxon>Streptophyta</taxon>
        <taxon>Embryophyta</taxon>
        <taxon>Tracheophyta</taxon>
        <taxon>Spermatophyta</taxon>
        <taxon>Magnoliopsida</taxon>
        <taxon>eudicotyledons</taxon>
        <taxon>Gunneridae</taxon>
        <taxon>Pentapetalae</taxon>
        <taxon>asterids</taxon>
        <taxon>campanulids</taxon>
        <taxon>Apiales</taxon>
        <taxon>Apiaceae</taxon>
        <taxon>Apioideae</taxon>
        <taxon>Scandiceae</taxon>
        <taxon>Daucinae</taxon>
        <taxon>Daucus</taxon>
        <taxon>Daucus sect. Daucus</taxon>
    </lineage>
</organism>
<sequence>MPTPPASTSDHRHHAAGENQKPNPILHSLLIKPIIFLFVLSLFLFLGLAALSLLFLLLAGSSLHLFHRRRTTAASSSITPSEIEENLPGFRSDPRSDPVKECAVCLEWFKKGENCRRLVGCNHVFHSKCVDSWLIKVLNCPICRGPVKFDSVGSGSFENDDYKMWWPVGV</sequence>
<proteinExistence type="inferred from homology"/>
<evidence type="ECO:0000256" key="4">
    <source>
        <dbReference type="ARBA" id="ARBA00022771"/>
    </source>
</evidence>
<dbReference type="OMA" id="QFKFCEP"/>
<dbReference type="GO" id="GO:0008270">
    <property type="term" value="F:zinc ion binding"/>
    <property type="evidence" value="ECO:0007669"/>
    <property type="project" value="UniProtKB-KW"/>
</dbReference>
<evidence type="ECO:0000256" key="3">
    <source>
        <dbReference type="ARBA" id="ARBA00022723"/>
    </source>
</evidence>
<evidence type="ECO:0000256" key="6">
    <source>
        <dbReference type="ARBA" id="ARBA00022989"/>
    </source>
</evidence>
<keyword evidence="11" id="KW-1185">Reference proteome</keyword>